<dbReference type="Pfam" id="PF10686">
    <property type="entry name" value="YAcAr"/>
    <property type="match status" value="1"/>
</dbReference>
<keyword evidence="3" id="KW-1185">Reference proteome</keyword>
<accession>A0ABP6JDA5</accession>
<dbReference type="Proteomes" id="UP001500403">
    <property type="component" value="Unassembled WGS sequence"/>
</dbReference>
<comment type="caution">
    <text evidence="2">The sequence shown here is derived from an EMBL/GenBank/DDBJ whole genome shotgun (WGS) entry which is preliminary data.</text>
</comment>
<dbReference type="EMBL" id="BAAAUD010000013">
    <property type="protein sequence ID" value="GAA2929536.1"/>
    <property type="molecule type" value="Genomic_DNA"/>
</dbReference>
<organism evidence="2 3">
    <name type="scientific">Streptomyces enissocaesilis</name>
    <dbReference type="NCBI Taxonomy" id="332589"/>
    <lineage>
        <taxon>Bacteria</taxon>
        <taxon>Bacillati</taxon>
        <taxon>Actinomycetota</taxon>
        <taxon>Actinomycetes</taxon>
        <taxon>Kitasatosporales</taxon>
        <taxon>Streptomycetaceae</taxon>
        <taxon>Streptomyces</taxon>
        <taxon>Streptomyces rochei group</taxon>
    </lineage>
</organism>
<sequence>MITQPYRVLVTGSRDWTDEQTLTGQLTALLAATTALGQTLTLIHGACPTGADHQAEQWARWHQQRGARIEIERHPAADHGPWPACGPIRNAHMVRLGADACIAFIGPCTQATCKRPQPHGSHGASHCAHLAEAAGIPTRRWTS</sequence>
<dbReference type="RefSeq" id="WP_344491926.1">
    <property type="nucleotide sequence ID" value="NZ_BAAAUD010000013.1"/>
</dbReference>
<protein>
    <recommendedName>
        <fullName evidence="1">YspA cpYpsA-related SLOG domain-containing protein</fullName>
    </recommendedName>
</protein>
<evidence type="ECO:0000313" key="2">
    <source>
        <dbReference type="EMBL" id="GAA2929536.1"/>
    </source>
</evidence>
<name>A0ABP6JDA5_9ACTN</name>
<evidence type="ECO:0000313" key="3">
    <source>
        <dbReference type="Proteomes" id="UP001500403"/>
    </source>
</evidence>
<feature type="domain" description="YspA cpYpsA-related SLOG" evidence="1">
    <location>
        <begin position="7"/>
        <end position="66"/>
    </location>
</feature>
<dbReference type="InterPro" id="IPR019627">
    <property type="entry name" value="YAcAr"/>
</dbReference>
<proteinExistence type="predicted"/>
<reference evidence="3" key="1">
    <citation type="journal article" date="2019" name="Int. J. Syst. Evol. Microbiol.">
        <title>The Global Catalogue of Microorganisms (GCM) 10K type strain sequencing project: providing services to taxonomists for standard genome sequencing and annotation.</title>
        <authorList>
            <consortium name="The Broad Institute Genomics Platform"/>
            <consortium name="The Broad Institute Genome Sequencing Center for Infectious Disease"/>
            <person name="Wu L."/>
            <person name="Ma J."/>
        </authorList>
    </citation>
    <scope>NUCLEOTIDE SEQUENCE [LARGE SCALE GENOMIC DNA]</scope>
    <source>
        <strain evidence="3">JCM 9088</strain>
    </source>
</reference>
<gene>
    <name evidence="2" type="ORF">GCM10010446_12630</name>
</gene>
<evidence type="ECO:0000259" key="1">
    <source>
        <dbReference type="Pfam" id="PF10686"/>
    </source>
</evidence>